<evidence type="ECO:0000256" key="1">
    <source>
        <dbReference type="ARBA" id="ARBA00023125"/>
    </source>
</evidence>
<organism evidence="3 4">
    <name type="scientific">Paenibacillus anaericanus</name>
    <dbReference type="NCBI Taxonomy" id="170367"/>
    <lineage>
        <taxon>Bacteria</taxon>
        <taxon>Bacillati</taxon>
        <taxon>Bacillota</taxon>
        <taxon>Bacilli</taxon>
        <taxon>Bacillales</taxon>
        <taxon>Paenibacillaceae</taxon>
        <taxon>Paenibacillus</taxon>
    </lineage>
</organism>
<dbReference type="InterPro" id="IPR039422">
    <property type="entry name" value="MarR/SlyA-like"/>
</dbReference>
<dbReference type="GO" id="GO:0003677">
    <property type="term" value="F:DNA binding"/>
    <property type="evidence" value="ECO:0007669"/>
    <property type="project" value="UniProtKB-KW"/>
</dbReference>
<sequence>MGNVQQQQYVFGSILLLANKLQITGDKLFDDLTLKQWFLMIMIFNMENKSPAINEISEFTGTTRQNVKKMLLPLESKGYLTIHKSNSDARALNVQLTKKSFDYFSQNEKYGEELTKKLFKDINNDDLTATTRVLEKLMDNCIHIKKGEELYE</sequence>
<dbReference type="PROSITE" id="PS50995">
    <property type="entry name" value="HTH_MARR_2"/>
    <property type="match status" value="1"/>
</dbReference>
<dbReference type="OrthoDB" id="1644269at2"/>
<keyword evidence="1" id="KW-0238">DNA-binding</keyword>
<evidence type="ECO:0000313" key="3">
    <source>
        <dbReference type="EMBL" id="RUT48271.1"/>
    </source>
</evidence>
<evidence type="ECO:0000259" key="2">
    <source>
        <dbReference type="PROSITE" id="PS50995"/>
    </source>
</evidence>
<keyword evidence="4" id="KW-1185">Reference proteome</keyword>
<dbReference type="SUPFAM" id="SSF46785">
    <property type="entry name" value="Winged helix' DNA-binding domain"/>
    <property type="match status" value="1"/>
</dbReference>
<dbReference type="SMART" id="SM00347">
    <property type="entry name" value="HTH_MARR"/>
    <property type="match status" value="1"/>
</dbReference>
<gene>
    <name evidence="3" type="ORF">EJP82_03840</name>
</gene>
<proteinExistence type="predicted"/>
<dbReference type="PANTHER" id="PTHR33164">
    <property type="entry name" value="TRANSCRIPTIONAL REGULATOR, MARR FAMILY"/>
    <property type="match status" value="1"/>
</dbReference>
<dbReference type="Gene3D" id="1.10.10.10">
    <property type="entry name" value="Winged helix-like DNA-binding domain superfamily/Winged helix DNA-binding domain"/>
    <property type="match status" value="1"/>
</dbReference>
<feature type="domain" description="HTH marR-type" evidence="2">
    <location>
        <begin position="7"/>
        <end position="139"/>
    </location>
</feature>
<dbReference type="InterPro" id="IPR036390">
    <property type="entry name" value="WH_DNA-bd_sf"/>
</dbReference>
<dbReference type="InterPro" id="IPR036388">
    <property type="entry name" value="WH-like_DNA-bd_sf"/>
</dbReference>
<dbReference type="AlphaFoldDB" id="A0A3S1DN71"/>
<dbReference type="GO" id="GO:0006950">
    <property type="term" value="P:response to stress"/>
    <property type="evidence" value="ECO:0007669"/>
    <property type="project" value="TreeGrafter"/>
</dbReference>
<dbReference type="Proteomes" id="UP000279446">
    <property type="component" value="Unassembled WGS sequence"/>
</dbReference>
<dbReference type="EMBL" id="RZNY01000002">
    <property type="protein sequence ID" value="RUT48271.1"/>
    <property type="molecule type" value="Genomic_DNA"/>
</dbReference>
<dbReference type="RefSeq" id="WP_127190692.1">
    <property type="nucleotide sequence ID" value="NZ_RZNY01000002.1"/>
</dbReference>
<comment type="caution">
    <text evidence="3">The sequence shown here is derived from an EMBL/GenBank/DDBJ whole genome shotgun (WGS) entry which is preliminary data.</text>
</comment>
<accession>A0A3S1DN71</accession>
<dbReference type="PANTHER" id="PTHR33164:SF58">
    <property type="entry name" value="DNA-BINDING TRANSCRIPTIONAL REPRESSOR SCOC"/>
    <property type="match status" value="1"/>
</dbReference>
<protein>
    <submittedName>
        <fullName evidence="3">MarR family transcriptional regulator</fullName>
    </submittedName>
</protein>
<dbReference type="GO" id="GO:0003700">
    <property type="term" value="F:DNA-binding transcription factor activity"/>
    <property type="evidence" value="ECO:0007669"/>
    <property type="project" value="InterPro"/>
</dbReference>
<name>A0A3S1DN71_9BACL</name>
<dbReference type="InterPro" id="IPR000835">
    <property type="entry name" value="HTH_MarR-typ"/>
</dbReference>
<reference evidence="3 4" key="1">
    <citation type="submission" date="2018-12" db="EMBL/GenBank/DDBJ databases">
        <authorList>
            <person name="Sun L."/>
            <person name="Chen Z."/>
        </authorList>
    </citation>
    <scope>NUCLEOTIDE SEQUENCE [LARGE SCALE GENOMIC DNA]</scope>
    <source>
        <strain evidence="3 4">DSM 15890</strain>
    </source>
</reference>
<evidence type="ECO:0000313" key="4">
    <source>
        <dbReference type="Proteomes" id="UP000279446"/>
    </source>
</evidence>